<feature type="domain" description="Csd3-like second N-terminal" evidence="9">
    <location>
        <begin position="139"/>
        <end position="258"/>
    </location>
</feature>
<keyword evidence="3" id="KW-0645">Protease</keyword>
<dbReference type="PROSITE" id="PS51257">
    <property type="entry name" value="PROKAR_LIPOPROTEIN"/>
    <property type="match status" value="1"/>
</dbReference>
<evidence type="ECO:0000256" key="1">
    <source>
        <dbReference type="ARBA" id="ARBA00001947"/>
    </source>
</evidence>
<evidence type="ECO:0000256" key="4">
    <source>
        <dbReference type="ARBA" id="ARBA00022723"/>
    </source>
</evidence>
<keyword evidence="4" id="KW-0479">Metal-binding</keyword>
<comment type="cofactor">
    <cofactor evidence="1">
        <name>Zn(2+)</name>
        <dbReference type="ChEBI" id="CHEBI:29105"/>
    </cofactor>
</comment>
<dbReference type="AlphaFoldDB" id="A0A1Y6CBL0"/>
<keyword evidence="5" id="KW-0378">Hydrolase</keyword>
<proteinExistence type="predicted"/>
<evidence type="ECO:0000256" key="2">
    <source>
        <dbReference type="ARBA" id="ARBA00004196"/>
    </source>
</evidence>
<gene>
    <name evidence="10" type="ORF">SAMN06296036_117134</name>
</gene>
<dbReference type="EMBL" id="FWZT01000017">
    <property type="protein sequence ID" value="SMF55554.1"/>
    <property type="molecule type" value="Genomic_DNA"/>
</dbReference>
<dbReference type="OrthoDB" id="5298450at2"/>
<evidence type="ECO:0000256" key="6">
    <source>
        <dbReference type="ARBA" id="ARBA00022833"/>
    </source>
</evidence>
<dbReference type="Gene3D" id="2.70.70.10">
    <property type="entry name" value="Glucose Permease (Domain IIA)"/>
    <property type="match status" value="1"/>
</dbReference>
<dbReference type="InterPro" id="IPR045834">
    <property type="entry name" value="Csd3_N2"/>
</dbReference>
<name>A0A1Y6CBL0_9BACT</name>
<dbReference type="STRING" id="1513793.SAMN06296036_117134"/>
<dbReference type="InterPro" id="IPR016047">
    <property type="entry name" value="M23ase_b-sheet_dom"/>
</dbReference>
<protein>
    <submittedName>
        <fullName evidence="10">Peptidase family M23</fullName>
    </submittedName>
</protein>
<feature type="domain" description="M23ase beta-sheet core" evidence="8">
    <location>
        <begin position="271"/>
        <end position="367"/>
    </location>
</feature>
<dbReference type="PANTHER" id="PTHR21666:SF288">
    <property type="entry name" value="CELL DIVISION PROTEIN YTFB"/>
    <property type="match status" value="1"/>
</dbReference>
<dbReference type="Pfam" id="PF19425">
    <property type="entry name" value="Csd3_N2"/>
    <property type="match status" value="1"/>
</dbReference>
<evidence type="ECO:0000256" key="5">
    <source>
        <dbReference type="ARBA" id="ARBA00022801"/>
    </source>
</evidence>
<evidence type="ECO:0000256" key="3">
    <source>
        <dbReference type="ARBA" id="ARBA00022670"/>
    </source>
</evidence>
<reference evidence="11" key="1">
    <citation type="submission" date="2017-04" db="EMBL/GenBank/DDBJ databases">
        <authorList>
            <person name="Varghese N."/>
            <person name="Submissions S."/>
        </authorList>
    </citation>
    <scope>NUCLEOTIDE SEQUENCE [LARGE SCALE GENOMIC DNA]</scope>
    <source>
        <strain evidence="11">RKEM611</strain>
    </source>
</reference>
<organism evidence="10 11">
    <name type="scientific">Pseudobacteriovorax antillogorgiicola</name>
    <dbReference type="NCBI Taxonomy" id="1513793"/>
    <lineage>
        <taxon>Bacteria</taxon>
        <taxon>Pseudomonadati</taxon>
        <taxon>Bdellovibrionota</taxon>
        <taxon>Oligoflexia</taxon>
        <taxon>Oligoflexales</taxon>
        <taxon>Pseudobacteriovoracaceae</taxon>
        <taxon>Pseudobacteriovorax</taxon>
    </lineage>
</organism>
<dbReference type="GO" id="GO:0006508">
    <property type="term" value="P:proteolysis"/>
    <property type="evidence" value="ECO:0007669"/>
    <property type="project" value="UniProtKB-KW"/>
</dbReference>
<dbReference type="Gene3D" id="3.10.450.350">
    <property type="match status" value="1"/>
</dbReference>
<accession>A0A1Y6CBL0</accession>
<dbReference type="Pfam" id="PF01551">
    <property type="entry name" value="Peptidase_M23"/>
    <property type="match status" value="1"/>
</dbReference>
<dbReference type="InterPro" id="IPR050570">
    <property type="entry name" value="Cell_wall_metabolism_enzyme"/>
</dbReference>
<evidence type="ECO:0000313" key="10">
    <source>
        <dbReference type="EMBL" id="SMF55554.1"/>
    </source>
</evidence>
<dbReference type="GO" id="GO:0030313">
    <property type="term" value="C:cell envelope"/>
    <property type="evidence" value="ECO:0007669"/>
    <property type="project" value="UniProtKB-SubCell"/>
</dbReference>
<dbReference type="RefSeq" id="WP_132321964.1">
    <property type="nucleotide sequence ID" value="NZ_FWZT01000017.1"/>
</dbReference>
<dbReference type="Proteomes" id="UP000192907">
    <property type="component" value="Unassembled WGS sequence"/>
</dbReference>
<evidence type="ECO:0000259" key="9">
    <source>
        <dbReference type="Pfam" id="PF19425"/>
    </source>
</evidence>
<comment type="subcellular location">
    <subcellularLocation>
        <location evidence="2">Cell envelope</location>
    </subcellularLocation>
</comment>
<keyword evidence="6" id="KW-0862">Zinc</keyword>
<dbReference type="GO" id="GO:0046872">
    <property type="term" value="F:metal ion binding"/>
    <property type="evidence" value="ECO:0007669"/>
    <property type="project" value="UniProtKB-KW"/>
</dbReference>
<sequence length="417" mass="47189">MAKYFAAMLTIGLLSCKAPKPPAQAPAPAPKIEQEPEPIDLSHRETFKVKANSTVYDSLRIVDLSPQEILTMVKVSEDVHPLNRMPANTPFMVTWSDDSKTEITEVQFELSKTKRLNIKKADETWSAETEDLPVSRVKRTYTGVVSSSLWESAVESGMEPQLIIGLTEIFAWQIDFSREVRDGDRWRLVVEEKFVNDEPIGWGSILAAQYSNNGETYTGIRFPPNDPYASYYQEDGQSLRRMFLKSPVKFARISSRFNRRRFHPILKRHRPHLGVDYAAPIGTPVRTIGDGKVIFIGRNGGSGKMIKIRHNSIYTTAYLHLNGYAKGLRRGATVKQGQTIGYVGTTGLSTGPHLHFSFFKRGQYVDPLRIKFPSADPVPEENLPAFQLLASEFMNYLPDWKIAQVEPESDDIFKNQF</sequence>
<dbReference type="GO" id="GO:0004222">
    <property type="term" value="F:metalloendopeptidase activity"/>
    <property type="evidence" value="ECO:0007669"/>
    <property type="project" value="TreeGrafter"/>
</dbReference>
<keyword evidence="11" id="KW-1185">Reference proteome</keyword>
<evidence type="ECO:0000259" key="8">
    <source>
        <dbReference type="Pfam" id="PF01551"/>
    </source>
</evidence>
<dbReference type="PANTHER" id="PTHR21666">
    <property type="entry name" value="PEPTIDASE-RELATED"/>
    <property type="match status" value="1"/>
</dbReference>
<dbReference type="InterPro" id="IPR011055">
    <property type="entry name" value="Dup_hybrid_motif"/>
</dbReference>
<evidence type="ECO:0000256" key="7">
    <source>
        <dbReference type="ARBA" id="ARBA00023049"/>
    </source>
</evidence>
<evidence type="ECO:0000313" key="11">
    <source>
        <dbReference type="Proteomes" id="UP000192907"/>
    </source>
</evidence>
<dbReference type="SUPFAM" id="SSF51261">
    <property type="entry name" value="Duplicated hybrid motif"/>
    <property type="match status" value="1"/>
</dbReference>
<dbReference type="CDD" id="cd12797">
    <property type="entry name" value="M23_peptidase"/>
    <property type="match status" value="1"/>
</dbReference>
<keyword evidence="7" id="KW-0482">Metalloprotease</keyword>